<feature type="domain" description="EF-hand" evidence="13">
    <location>
        <begin position="881"/>
        <end position="916"/>
    </location>
</feature>
<dbReference type="Pfam" id="PF00614">
    <property type="entry name" value="PLDc"/>
    <property type="match status" value="1"/>
</dbReference>
<dbReference type="PANTHER" id="PTHR18896:SF137">
    <property type="entry name" value="PHOSPHOLIPASE D ALPHA 4"/>
    <property type="match status" value="1"/>
</dbReference>
<dbReference type="InterPro" id="IPR035892">
    <property type="entry name" value="C2_domain_sf"/>
</dbReference>
<evidence type="ECO:0000256" key="7">
    <source>
        <dbReference type="ARBA" id="ARBA00022801"/>
    </source>
</evidence>
<dbReference type="InterPro" id="IPR000008">
    <property type="entry name" value="C2_dom"/>
</dbReference>
<keyword evidence="10" id="KW-0443">Lipid metabolism</keyword>
<proteinExistence type="inferred from homology"/>
<dbReference type="CDD" id="cd09142">
    <property type="entry name" value="PLDc_pPLD_like_2"/>
    <property type="match status" value="1"/>
</dbReference>
<dbReference type="Pfam" id="PF12357">
    <property type="entry name" value="PLD_C"/>
    <property type="match status" value="1"/>
</dbReference>
<evidence type="ECO:0000256" key="10">
    <source>
        <dbReference type="ARBA" id="ARBA00023098"/>
    </source>
</evidence>
<dbReference type="Proteomes" id="UP001187192">
    <property type="component" value="Unassembled WGS sequence"/>
</dbReference>
<dbReference type="GO" id="GO:0009395">
    <property type="term" value="P:phospholipid catabolic process"/>
    <property type="evidence" value="ECO:0007669"/>
    <property type="project" value="TreeGrafter"/>
</dbReference>
<dbReference type="InterPro" id="IPR002048">
    <property type="entry name" value="EF_hand_dom"/>
</dbReference>
<evidence type="ECO:0000256" key="5">
    <source>
        <dbReference type="ARBA" id="ARBA00022723"/>
    </source>
</evidence>
<comment type="cofactor">
    <cofactor evidence="2">
        <name>Ca(2+)</name>
        <dbReference type="ChEBI" id="CHEBI:29108"/>
    </cofactor>
</comment>
<evidence type="ECO:0000259" key="13">
    <source>
        <dbReference type="PROSITE" id="PS50222"/>
    </source>
</evidence>
<evidence type="ECO:0000256" key="4">
    <source>
        <dbReference type="ARBA" id="ARBA00012027"/>
    </source>
</evidence>
<keyword evidence="9" id="KW-0442">Lipid degradation</keyword>
<dbReference type="PROSITE" id="PS50222">
    <property type="entry name" value="EF_HAND_2"/>
    <property type="match status" value="3"/>
</dbReference>
<dbReference type="Pfam" id="PF13499">
    <property type="entry name" value="EF-hand_7"/>
    <property type="match status" value="1"/>
</dbReference>
<comment type="similarity">
    <text evidence="3">Belongs to the phospholipase D family. C2-PLD subfamily.</text>
</comment>
<dbReference type="SUPFAM" id="SSF56024">
    <property type="entry name" value="Phospholipase D/nuclease"/>
    <property type="match status" value="2"/>
</dbReference>
<name>A0AA88CYR7_FICCA</name>
<evidence type="ECO:0000313" key="15">
    <source>
        <dbReference type="Proteomes" id="UP001187192"/>
    </source>
</evidence>
<keyword evidence="6" id="KW-0677">Repeat</keyword>
<evidence type="ECO:0000256" key="6">
    <source>
        <dbReference type="ARBA" id="ARBA00022737"/>
    </source>
</evidence>
<dbReference type="InterPro" id="IPR024632">
    <property type="entry name" value="PLipase_D_C"/>
</dbReference>
<dbReference type="PANTHER" id="PTHR18896">
    <property type="entry name" value="PHOSPHOLIPASE D"/>
    <property type="match status" value="1"/>
</dbReference>
<dbReference type="PROSITE" id="PS50035">
    <property type="entry name" value="PLD"/>
    <property type="match status" value="1"/>
</dbReference>
<dbReference type="SMART" id="SM00155">
    <property type="entry name" value="PLDc"/>
    <property type="match status" value="2"/>
</dbReference>
<feature type="domain" description="PLD phosphodiesterase" evidence="12">
    <location>
        <begin position="612"/>
        <end position="639"/>
    </location>
</feature>
<dbReference type="CDD" id="cd09139">
    <property type="entry name" value="PLDc_pPLD_like_1"/>
    <property type="match status" value="1"/>
</dbReference>
<dbReference type="Pfam" id="PF00168">
    <property type="entry name" value="C2"/>
    <property type="match status" value="1"/>
</dbReference>
<dbReference type="InterPro" id="IPR015679">
    <property type="entry name" value="PLipase_D_fam"/>
</dbReference>
<feature type="domain" description="EF-hand" evidence="13">
    <location>
        <begin position="931"/>
        <end position="957"/>
    </location>
</feature>
<dbReference type="Gene3D" id="1.10.238.10">
    <property type="entry name" value="EF-hand"/>
    <property type="match status" value="1"/>
</dbReference>
<sequence>MERKHCKFLHGTLEATIFHATPYTPPFPLNCILANGRPAYVTIKIDGKKVAKTTLERDRVWNQSFQILCAHPSNATITITLKTSCTILGKYQIQAHQILDESSLINGFFPLSFENGRPNPELKLRFLLWFKPAEFEPTWGKILEYGDFQGLKNATFQQRSNSHVALYQDAHHCSTFQPPFDLCGTPRRLWEDVYKAIEGAKYLVYIAGWSFNPKMVLVRDSQTEIPHARGVRLGELLKRKAEEGVAVRVMLWNDETSLPLIKNRGLMRTHDEDALAYFKHTKVVCKLCPRLHNKFPTIFSHHQKTITVDAKSHNSTTNTNSPTEREIMSFIGGLDLCDGRYDTEQHSLFRTLNTESHCPDFYQTNISGASLHRGGPREPWHDSHACVTGEAAWDILTNFEQRWAKQLDPSLLVPTSTLTKLIDQTFSNYNSKDRNWRVQVFRSIDHVSATQMFRNMTVERSIHQAYVEAIRRADKFIYIENQYFIGGCHLWERDRQCGCENLIPIEIALKIASKIKAGERFAAYVLIPMWPEGVPESESVQDLLHWTRETMAMMCRLIGEAIEESGGEGNPTDYLNFFCLANREIEREGEFVAPDSPRPNSHYWNAQKHRRFMVYVHSKLMIVDDAYLLIGSANINQRSMDGQRDTEIAIGCYQTDQSPGDIRSFRMSLWYEHTGLTDDTFQEPQSSECVQKMRCIGDQMWNIYKGEEVVDMEGVHLVTYPISVTQDGKIEDLLDESGDDHFPDTNTPIKGKRSKLELAGGRQDSLYGRDAIDKFSGGFDSVLRPLLRSPPSPRLLLLQVRRRFSVNDVEALRELFKKLSSSIFDDGLIHKDELKLALFETVKGENLFLDRVFDLFDEKRNGVIEFDEFVHALSIFHPCAPLRDKIDFAFRLYDLRQTGYIEREEVRQMVVAILLESGVKVSEETLETITFADADFDNDGKINRDDWQAFVLRQPKLLKNMTLPHLKLRISPHCFQASSSTPKSKTEKSFRLWKTEKSPSVLHNECKYTKEVYWLLPQRSARGFCFVMKRLLLLRAFCETTWSLSILYVYLATDLLPVITHGNATYKRVGSCMSATTATDLAKKNPPNESIPIQEDSLAWSNMGNFIKAKPVSNQSCSSKREGVSLGFAVEKMGGGGARCCGSTVVFDGRLRVCDSCVRQSDGLRVRGSCERRGSGLQTHNSRLPFMAIAGSELDAVGYQIGRLVCWFAWIFVGNRDILQVMGRIV</sequence>
<dbReference type="GO" id="GO:0004630">
    <property type="term" value="F:phospholipase D activity"/>
    <property type="evidence" value="ECO:0007669"/>
    <property type="project" value="UniProtKB-EC"/>
</dbReference>
<organism evidence="14 15">
    <name type="scientific">Ficus carica</name>
    <name type="common">Common fig</name>
    <dbReference type="NCBI Taxonomy" id="3494"/>
    <lineage>
        <taxon>Eukaryota</taxon>
        <taxon>Viridiplantae</taxon>
        <taxon>Streptophyta</taxon>
        <taxon>Embryophyta</taxon>
        <taxon>Tracheophyta</taxon>
        <taxon>Spermatophyta</taxon>
        <taxon>Magnoliopsida</taxon>
        <taxon>eudicotyledons</taxon>
        <taxon>Gunneridae</taxon>
        <taxon>Pentapetalae</taxon>
        <taxon>rosids</taxon>
        <taxon>fabids</taxon>
        <taxon>Rosales</taxon>
        <taxon>Moraceae</taxon>
        <taxon>Ficeae</taxon>
        <taxon>Ficus</taxon>
    </lineage>
</organism>
<dbReference type="SUPFAM" id="SSF49562">
    <property type="entry name" value="C2 domain (Calcium/lipid-binding domain, CaLB)"/>
    <property type="match status" value="1"/>
</dbReference>
<dbReference type="InterPro" id="IPR018247">
    <property type="entry name" value="EF_Hand_1_Ca_BS"/>
</dbReference>
<dbReference type="FunFam" id="1.10.238.10:FF:000073">
    <property type="entry name" value="calcineurin B-like protein 3"/>
    <property type="match status" value="1"/>
</dbReference>
<evidence type="ECO:0000256" key="2">
    <source>
        <dbReference type="ARBA" id="ARBA00001913"/>
    </source>
</evidence>
<dbReference type="Gene3D" id="3.30.870.10">
    <property type="entry name" value="Endonuclease Chain A"/>
    <property type="match status" value="2"/>
</dbReference>
<dbReference type="InterPro" id="IPR001736">
    <property type="entry name" value="PLipase_D/transphosphatidylase"/>
</dbReference>
<dbReference type="PRINTS" id="PR00450">
    <property type="entry name" value="RECOVERIN"/>
</dbReference>
<evidence type="ECO:0000313" key="14">
    <source>
        <dbReference type="EMBL" id="GMN37015.1"/>
    </source>
</evidence>
<comment type="catalytic activity">
    <reaction evidence="1">
        <text>a 1,2-diacyl-sn-glycero-3-phosphocholine + H2O = a 1,2-diacyl-sn-glycero-3-phosphate + choline + H(+)</text>
        <dbReference type="Rhea" id="RHEA:14445"/>
        <dbReference type="ChEBI" id="CHEBI:15354"/>
        <dbReference type="ChEBI" id="CHEBI:15377"/>
        <dbReference type="ChEBI" id="CHEBI:15378"/>
        <dbReference type="ChEBI" id="CHEBI:57643"/>
        <dbReference type="ChEBI" id="CHEBI:58608"/>
        <dbReference type="EC" id="3.1.4.4"/>
    </reaction>
</comment>
<dbReference type="PROSITE" id="PS00018">
    <property type="entry name" value="EF_HAND_1"/>
    <property type="match status" value="1"/>
</dbReference>
<evidence type="ECO:0000256" key="9">
    <source>
        <dbReference type="ARBA" id="ARBA00022963"/>
    </source>
</evidence>
<evidence type="ECO:0000256" key="11">
    <source>
        <dbReference type="ARBA" id="ARBA00023774"/>
    </source>
</evidence>
<reference evidence="14" key="1">
    <citation type="submission" date="2023-07" db="EMBL/GenBank/DDBJ databases">
        <title>draft genome sequence of fig (Ficus carica).</title>
        <authorList>
            <person name="Takahashi T."/>
            <person name="Nishimura K."/>
        </authorList>
    </citation>
    <scope>NUCLEOTIDE SEQUENCE</scope>
</reference>
<evidence type="ECO:0000256" key="1">
    <source>
        <dbReference type="ARBA" id="ARBA00000798"/>
    </source>
</evidence>
<comment type="similarity">
    <text evidence="11">Belongs to the calcineurin regulatory subunit family.</text>
</comment>
<dbReference type="GO" id="GO:0005886">
    <property type="term" value="C:plasma membrane"/>
    <property type="evidence" value="ECO:0007669"/>
    <property type="project" value="TreeGrafter"/>
</dbReference>
<dbReference type="CDD" id="cd00051">
    <property type="entry name" value="EFh"/>
    <property type="match status" value="1"/>
</dbReference>
<dbReference type="SMART" id="SM00054">
    <property type="entry name" value="EFh"/>
    <property type="match status" value="3"/>
</dbReference>
<dbReference type="SUPFAM" id="SSF47473">
    <property type="entry name" value="EF-hand"/>
    <property type="match status" value="1"/>
</dbReference>
<dbReference type="InterPro" id="IPR011992">
    <property type="entry name" value="EF-hand-dom_pair"/>
</dbReference>
<keyword evidence="5" id="KW-0479">Metal-binding</keyword>
<evidence type="ECO:0000256" key="8">
    <source>
        <dbReference type="ARBA" id="ARBA00022837"/>
    </source>
</evidence>
<dbReference type="AlphaFoldDB" id="A0AA88CYR7"/>
<evidence type="ECO:0000256" key="3">
    <source>
        <dbReference type="ARBA" id="ARBA00010683"/>
    </source>
</evidence>
<evidence type="ECO:0000259" key="12">
    <source>
        <dbReference type="PROSITE" id="PS50035"/>
    </source>
</evidence>
<dbReference type="GO" id="GO:0005509">
    <property type="term" value="F:calcium ion binding"/>
    <property type="evidence" value="ECO:0007669"/>
    <property type="project" value="InterPro"/>
</dbReference>
<accession>A0AA88CYR7</accession>
<keyword evidence="7" id="KW-0378">Hydrolase</keyword>
<dbReference type="EC" id="3.1.4.4" evidence="4"/>
<keyword evidence="8" id="KW-0106">Calcium</keyword>
<keyword evidence="15" id="KW-1185">Reference proteome</keyword>
<dbReference type="EMBL" id="BTGU01000006">
    <property type="protein sequence ID" value="GMN37015.1"/>
    <property type="molecule type" value="Genomic_DNA"/>
</dbReference>
<feature type="domain" description="EF-hand" evidence="13">
    <location>
        <begin position="844"/>
        <end position="879"/>
    </location>
</feature>
<comment type="caution">
    <text evidence="14">The sequence shown here is derived from an EMBL/GenBank/DDBJ whole genome shotgun (WGS) entry which is preliminary data.</text>
</comment>
<protein>
    <recommendedName>
        <fullName evidence="4">phospholipase D</fullName>
        <ecNumber evidence="4">3.1.4.4</ecNumber>
    </recommendedName>
</protein>
<gene>
    <name evidence="14" type="ORF">TIFTF001_006466</name>
</gene>